<evidence type="ECO:0000256" key="1">
    <source>
        <dbReference type="ARBA" id="ARBA00002634"/>
    </source>
</evidence>
<dbReference type="CDD" id="cd18080">
    <property type="entry name" value="TrmD-like"/>
    <property type="match status" value="1"/>
</dbReference>
<comment type="subcellular location">
    <subcellularLocation>
        <location evidence="2 15 17">Cytoplasm</location>
    </subcellularLocation>
</comment>
<dbReference type="NCBIfam" id="NF000648">
    <property type="entry name" value="PRK00026.1"/>
    <property type="match status" value="1"/>
</dbReference>
<dbReference type="NCBIfam" id="TIGR00088">
    <property type="entry name" value="trmD"/>
    <property type="match status" value="1"/>
</dbReference>
<dbReference type="GO" id="GO:0005829">
    <property type="term" value="C:cytosol"/>
    <property type="evidence" value="ECO:0007669"/>
    <property type="project" value="TreeGrafter"/>
</dbReference>
<dbReference type="SUPFAM" id="SSF75217">
    <property type="entry name" value="alpha/beta knot"/>
    <property type="match status" value="1"/>
</dbReference>
<evidence type="ECO:0000256" key="11">
    <source>
        <dbReference type="ARBA" id="ARBA00022694"/>
    </source>
</evidence>
<protein>
    <recommendedName>
        <fullName evidence="6 15">tRNA (guanine-N(1)-)-methyltransferase</fullName>
        <ecNumber evidence="5 15">2.1.1.228</ecNumber>
    </recommendedName>
    <alternativeName>
        <fullName evidence="12 15">M1G-methyltransferase</fullName>
    </alternativeName>
    <alternativeName>
        <fullName evidence="13 15">tRNA [GM37] methyltransferase</fullName>
    </alternativeName>
</protein>
<gene>
    <name evidence="15" type="primary">trmD</name>
    <name evidence="19" type="ORF">DRJ04_07945</name>
</gene>
<evidence type="ECO:0000256" key="7">
    <source>
        <dbReference type="ARBA" id="ARBA00022490"/>
    </source>
</evidence>
<feature type="binding site" evidence="15 16">
    <location>
        <begin position="133"/>
        <end position="138"/>
    </location>
    <ligand>
        <name>S-adenosyl-L-methionine</name>
        <dbReference type="ChEBI" id="CHEBI:59789"/>
    </ligand>
</feature>
<dbReference type="PANTHER" id="PTHR46417:SF1">
    <property type="entry name" value="TRNA (GUANINE-N(1)-)-METHYLTRANSFERASE"/>
    <property type="match status" value="1"/>
</dbReference>
<evidence type="ECO:0000256" key="10">
    <source>
        <dbReference type="ARBA" id="ARBA00022691"/>
    </source>
</evidence>
<dbReference type="AlphaFoldDB" id="A0A662D6U4"/>
<comment type="catalytic activity">
    <reaction evidence="14 15 17">
        <text>guanosine(37) in tRNA + S-adenosyl-L-methionine = N(1)-methylguanosine(37) in tRNA + S-adenosyl-L-homocysteine + H(+)</text>
        <dbReference type="Rhea" id="RHEA:36899"/>
        <dbReference type="Rhea" id="RHEA-COMP:10145"/>
        <dbReference type="Rhea" id="RHEA-COMP:10147"/>
        <dbReference type="ChEBI" id="CHEBI:15378"/>
        <dbReference type="ChEBI" id="CHEBI:57856"/>
        <dbReference type="ChEBI" id="CHEBI:59789"/>
        <dbReference type="ChEBI" id="CHEBI:73542"/>
        <dbReference type="ChEBI" id="CHEBI:74269"/>
        <dbReference type="EC" id="2.1.1.228"/>
    </reaction>
</comment>
<evidence type="ECO:0000256" key="14">
    <source>
        <dbReference type="ARBA" id="ARBA00047783"/>
    </source>
</evidence>
<evidence type="ECO:0000313" key="20">
    <source>
        <dbReference type="Proteomes" id="UP000280417"/>
    </source>
</evidence>
<keyword evidence="9 15" id="KW-0808">Transferase</keyword>
<evidence type="ECO:0000256" key="17">
    <source>
        <dbReference type="RuleBase" id="RU003464"/>
    </source>
</evidence>
<dbReference type="InterPro" id="IPR029026">
    <property type="entry name" value="tRNA_m1G_MTases_N"/>
</dbReference>
<dbReference type="PANTHER" id="PTHR46417">
    <property type="entry name" value="TRNA (GUANINE-N(1)-)-METHYLTRANSFERASE"/>
    <property type="match status" value="1"/>
</dbReference>
<evidence type="ECO:0000313" key="19">
    <source>
        <dbReference type="EMBL" id="RLE11510.1"/>
    </source>
</evidence>
<evidence type="ECO:0000256" key="15">
    <source>
        <dbReference type="HAMAP-Rule" id="MF_00605"/>
    </source>
</evidence>
<evidence type="ECO:0000256" key="9">
    <source>
        <dbReference type="ARBA" id="ARBA00022679"/>
    </source>
</evidence>
<dbReference type="GO" id="GO:0052906">
    <property type="term" value="F:tRNA (guanine(37)-N1)-methyltransferase activity"/>
    <property type="evidence" value="ECO:0007669"/>
    <property type="project" value="UniProtKB-UniRule"/>
</dbReference>
<dbReference type="Proteomes" id="UP000280417">
    <property type="component" value="Unassembled WGS sequence"/>
</dbReference>
<dbReference type="Gene3D" id="1.10.1270.20">
    <property type="entry name" value="tRNA(m1g37)methyltransferase, domain 2"/>
    <property type="match status" value="1"/>
</dbReference>
<proteinExistence type="inferred from homology"/>
<organism evidence="19 20">
    <name type="scientific">Aerophobetes bacterium</name>
    <dbReference type="NCBI Taxonomy" id="2030807"/>
    <lineage>
        <taxon>Bacteria</taxon>
        <taxon>Candidatus Aerophobota</taxon>
    </lineage>
</organism>
<name>A0A662D6U4_UNCAE</name>
<dbReference type="InterPro" id="IPR016009">
    <property type="entry name" value="tRNA_MeTrfase_TRMD/TRM10"/>
</dbReference>
<accession>A0A662D6U4</accession>
<keyword evidence="10 15" id="KW-0949">S-adenosyl-L-methionine</keyword>
<evidence type="ECO:0000256" key="4">
    <source>
        <dbReference type="ARBA" id="ARBA00011738"/>
    </source>
</evidence>
<evidence type="ECO:0000256" key="2">
    <source>
        <dbReference type="ARBA" id="ARBA00004496"/>
    </source>
</evidence>
<dbReference type="FunFam" id="1.10.1270.20:FF:000001">
    <property type="entry name" value="tRNA (guanine-N(1)-)-methyltransferase"/>
    <property type="match status" value="1"/>
</dbReference>
<dbReference type="InterPro" id="IPR002649">
    <property type="entry name" value="tRNA_m1G_MeTrfase_TrmD"/>
</dbReference>
<evidence type="ECO:0000256" key="13">
    <source>
        <dbReference type="ARBA" id="ARBA00033392"/>
    </source>
</evidence>
<evidence type="ECO:0000256" key="6">
    <source>
        <dbReference type="ARBA" id="ARBA00014679"/>
    </source>
</evidence>
<evidence type="ECO:0000256" key="12">
    <source>
        <dbReference type="ARBA" id="ARBA00029736"/>
    </source>
</evidence>
<dbReference type="EC" id="2.1.1.228" evidence="5 15"/>
<comment type="similarity">
    <text evidence="3 15 17">Belongs to the RNA methyltransferase TrmD family.</text>
</comment>
<evidence type="ECO:0000256" key="5">
    <source>
        <dbReference type="ARBA" id="ARBA00012807"/>
    </source>
</evidence>
<dbReference type="Gene3D" id="3.40.1280.10">
    <property type="match status" value="1"/>
</dbReference>
<comment type="caution">
    <text evidence="19">The sequence shown here is derived from an EMBL/GenBank/DDBJ whole genome shotgun (WGS) entry which is preliminary data.</text>
</comment>
<keyword evidence="11 15" id="KW-0819">tRNA processing</keyword>
<dbReference type="GO" id="GO:0002939">
    <property type="term" value="P:tRNA N1-guanine methylation"/>
    <property type="evidence" value="ECO:0007669"/>
    <property type="project" value="TreeGrafter"/>
</dbReference>
<sequence>MRFDIITLFPSIFKSPFEESIIKRARQKRLVEVHLHNLRDFTTDAHRTVDDAPFGGGAGMVMKVEPIYKALNHIKKQLGRRAKVILLSPQGKIFNQKIALELAKEKNIILICGRYEGVDERVREHLVDEELSIGDYVLSGGEIPAMVVVDAVTRVVPGVLGNERSVKEDSFYRGLLDYPQYTRPAEFMGWEVPAVLRSGNHQRIREWRMRKRLEKTLQRRPDLLKKARLSPEEKRLLEEIKKAKS</sequence>
<evidence type="ECO:0000256" key="16">
    <source>
        <dbReference type="PIRSR" id="PIRSR000386-1"/>
    </source>
</evidence>
<dbReference type="InterPro" id="IPR023148">
    <property type="entry name" value="tRNA_m1G_MeTrfase_C_sf"/>
</dbReference>
<evidence type="ECO:0000259" key="18">
    <source>
        <dbReference type="Pfam" id="PF01746"/>
    </source>
</evidence>
<feature type="domain" description="tRNA methyltransferase TRMD/TRM10-type" evidence="18">
    <location>
        <begin position="1"/>
        <end position="226"/>
    </location>
</feature>
<dbReference type="FunFam" id="3.40.1280.10:FF:000001">
    <property type="entry name" value="tRNA (guanine-N(1)-)-methyltransferase"/>
    <property type="match status" value="1"/>
</dbReference>
<reference evidence="19 20" key="1">
    <citation type="submission" date="2018-06" db="EMBL/GenBank/DDBJ databases">
        <title>Extensive metabolic versatility and redundancy in microbially diverse, dynamic hydrothermal sediments.</title>
        <authorList>
            <person name="Dombrowski N."/>
            <person name="Teske A."/>
            <person name="Baker B.J."/>
        </authorList>
    </citation>
    <scope>NUCLEOTIDE SEQUENCE [LARGE SCALE GENOMIC DNA]</scope>
    <source>
        <strain evidence="19">B3_G15</strain>
    </source>
</reference>
<comment type="subunit">
    <text evidence="4 15 17">Homodimer.</text>
</comment>
<keyword evidence="8 15" id="KW-0489">Methyltransferase</keyword>
<dbReference type="HAMAP" id="MF_00605">
    <property type="entry name" value="TrmD"/>
    <property type="match status" value="1"/>
</dbReference>
<comment type="function">
    <text evidence="1 15 17">Specifically methylates guanosine-37 in various tRNAs.</text>
</comment>
<dbReference type="InterPro" id="IPR029028">
    <property type="entry name" value="Alpha/beta_knot_MTases"/>
</dbReference>
<evidence type="ECO:0000256" key="3">
    <source>
        <dbReference type="ARBA" id="ARBA00007630"/>
    </source>
</evidence>
<dbReference type="EMBL" id="QMQA01000244">
    <property type="protein sequence ID" value="RLE11510.1"/>
    <property type="molecule type" value="Genomic_DNA"/>
</dbReference>
<keyword evidence="7 15" id="KW-0963">Cytoplasm</keyword>
<evidence type="ECO:0000256" key="8">
    <source>
        <dbReference type="ARBA" id="ARBA00022603"/>
    </source>
</evidence>
<feature type="binding site" evidence="15 16">
    <location>
        <position position="113"/>
    </location>
    <ligand>
        <name>S-adenosyl-L-methionine</name>
        <dbReference type="ChEBI" id="CHEBI:59789"/>
    </ligand>
</feature>
<dbReference type="PIRSF" id="PIRSF000386">
    <property type="entry name" value="tRNA_mtase"/>
    <property type="match status" value="1"/>
</dbReference>
<dbReference type="Pfam" id="PF01746">
    <property type="entry name" value="tRNA_m1G_MT"/>
    <property type="match status" value="1"/>
</dbReference>